<keyword evidence="2" id="KW-0326">Glycosidase</keyword>
<dbReference type="PANTHER" id="PTHR23403">
    <property type="entry name" value="TREHALASE"/>
    <property type="match status" value="1"/>
</dbReference>
<evidence type="ECO:0000313" key="5">
    <source>
        <dbReference type="Proteomes" id="UP000016927"/>
    </source>
</evidence>
<sequence length="310" mass="36705">METLRKSDRKDKRLIFSNLWTGAESGWDFSSRWFSDGKKLENIVITSMIPVDLNAFMLENERILAELNREITNKSDEIKQKIEEFETNRKNRWKDMNEVLFNDKVGCWNDYNFDLKTYNDRRFYFSNIMPLFYSHDLLEDKNIILNILRTYQMSLFGHVGGVPCSGNEEDVPGVKEQWDFPNVWPLHVQMLVEFLQKIDEDEMAYHVGRSFFNSVRAIREGDNVIFMEKYDCDKIGKKGEGGEYNNQEGFGWTNGTTLFLLNYYGNRFNEEFSHEKSYQSIKEQLTKDNLLENNEIKENNIMNSKEVLVK</sequence>
<keyword evidence="3" id="KW-0175">Coiled coil</keyword>
<dbReference type="OMA" id="ENIATQW"/>
<gene>
    <name evidence="4" type="primary">TREA</name>
    <name evidence="4" type="ORF">NBO_2g0082</name>
</gene>
<keyword evidence="2" id="KW-0378">Hydrolase</keyword>
<dbReference type="Gene3D" id="1.50.10.10">
    <property type="match status" value="1"/>
</dbReference>
<dbReference type="PRINTS" id="PR00744">
    <property type="entry name" value="GLHYDRLASE37"/>
</dbReference>
<dbReference type="VEuPathDB" id="MicrosporidiaDB:NBO_2g0082"/>
<feature type="coiled-coil region" evidence="3">
    <location>
        <begin position="57"/>
        <end position="88"/>
    </location>
</feature>
<comment type="catalytic activity">
    <reaction evidence="2">
        <text>alpha,alpha-trehalose + H2O = alpha-D-glucose + beta-D-glucose</text>
        <dbReference type="Rhea" id="RHEA:32675"/>
        <dbReference type="ChEBI" id="CHEBI:15377"/>
        <dbReference type="ChEBI" id="CHEBI:15903"/>
        <dbReference type="ChEBI" id="CHEBI:16551"/>
        <dbReference type="ChEBI" id="CHEBI:17925"/>
        <dbReference type="EC" id="3.2.1.28"/>
    </reaction>
</comment>
<dbReference type="OrthoDB" id="3542292at2759"/>
<evidence type="ECO:0000256" key="3">
    <source>
        <dbReference type="SAM" id="Coils"/>
    </source>
</evidence>
<proteinExistence type="inferred from homology"/>
<dbReference type="Pfam" id="PF01204">
    <property type="entry name" value="Trehalase"/>
    <property type="match status" value="1"/>
</dbReference>
<comment type="similarity">
    <text evidence="1 2">Belongs to the glycosyl hydrolase 37 family.</text>
</comment>
<evidence type="ECO:0000313" key="4">
    <source>
        <dbReference type="EMBL" id="EOB15591.1"/>
    </source>
</evidence>
<organism evidence="4 5">
    <name type="scientific">Nosema bombycis (strain CQ1 / CVCC 102059)</name>
    <name type="common">Microsporidian parasite</name>
    <name type="synonym">Pebrine of silkworm</name>
    <dbReference type="NCBI Taxonomy" id="578461"/>
    <lineage>
        <taxon>Eukaryota</taxon>
        <taxon>Fungi</taxon>
        <taxon>Fungi incertae sedis</taxon>
        <taxon>Microsporidia</taxon>
        <taxon>Nosematidae</taxon>
        <taxon>Nosema</taxon>
    </lineage>
</organism>
<dbReference type="AlphaFoldDB" id="R0KXG0"/>
<dbReference type="PANTHER" id="PTHR23403:SF1">
    <property type="entry name" value="TREHALASE"/>
    <property type="match status" value="1"/>
</dbReference>
<dbReference type="HOGENOM" id="CLU_006451_2_0_1"/>
<keyword evidence="5" id="KW-1185">Reference proteome</keyword>
<dbReference type="EMBL" id="KB908910">
    <property type="protein sequence ID" value="EOB15591.1"/>
    <property type="molecule type" value="Genomic_DNA"/>
</dbReference>
<dbReference type="SUPFAM" id="SSF48208">
    <property type="entry name" value="Six-hairpin glycosidases"/>
    <property type="match status" value="1"/>
</dbReference>
<dbReference type="InterPro" id="IPR012341">
    <property type="entry name" value="6hp_glycosidase-like_sf"/>
</dbReference>
<name>R0KXG0_NOSB1</name>
<dbReference type="EC" id="3.2.1.28" evidence="2"/>
<dbReference type="Proteomes" id="UP000016927">
    <property type="component" value="Unassembled WGS sequence"/>
</dbReference>
<dbReference type="GO" id="GO:0004555">
    <property type="term" value="F:alpha,alpha-trehalase activity"/>
    <property type="evidence" value="ECO:0007669"/>
    <property type="project" value="UniProtKB-EC"/>
</dbReference>
<evidence type="ECO:0000256" key="1">
    <source>
        <dbReference type="ARBA" id="ARBA00005615"/>
    </source>
</evidence>
<dbReference type="InterPro" id="IPR008928">
    <property type="entry name" value="6-hairpin_glycosidase_sf"/>
</dbReference>
<accession>R0KXG0</accession>
<reference evidence="4 5" key="1">
    <citation type="journal article" date="2013" name="BMC Genomics">
        <title>Comparative genomics of parasitic silkworm microsporidia reveal an association between genome expansion and host adaptation.</title>
        <authorList>
            <person name="Pan G."/>
            <person name="Xu J."/>
            <person name="Li T."/>
            <person name="Xia Q."/>
            <person name="Liu S.L."/>
            <person name="Zhang G."/>
            <person name="Li S."/>
            <person name="Li C."/>
            <person name="Liu H."/>
            <person name="Yang L."/>
            <person name="Liu T."/>
            <person name="Zhang X."/>
            <person name="Wu Z."/>
            <person name="Fan W."/>
            <person name="Dang X."/>
            <person name="Xiang H."/>
            <person name="Tao M."/>
            <person name="Li Y."/>
            <person name="Hu J."/>
            <person name="Li Z."/>
            <person name="Lin L."/>
            <person name="Luo J."/>
            <person name="Geng L."/>
            <person name="Wang L."/>
            <person name="Long M."/>
            <person name="Wan Y."/>
            <person name="He N."/>
            <person name="Zhang Z."/>
            <person name="Lu C."/>
            <person name="Keeling P.J."/>
            <person name="Wang J."/>
            <person name="Xiang Z."/>
            <person name="Zhou Z."/>
        </authorList>
    </citation>
    <scope>NUCLEOTIDE SEQUENCE [LARGE SCALE GENOMIC DNA]</scope>
    <source>
        <strain evidence="5">CQ1 / CVCC 102059</strain>
    </source>
</reference>
<dbReference type="GO" id="GO:0005993">
    <property type="term" value="P:trehalose catabolic process"/>
    <property type="evidence" value="ECO:0007669"/>
    <property type="project" value="TreeGrafter"/>
</dbReference>
<dbReference type="STRING" id="578461.R0KXG0"/>
<protein>
    <recommendedName>
        <fullName evidence="2">Trehalase</fullName>
        <ecNumber evidence="2">3.2.1.28</ecNumber>
    </recommendedName>
    <alternativeName>
        <fullName evidence="2">Alpha-trehalose glucohydrolase</fullName>
    </alternativeName>
</protein>
<evidence type="ECO:0000256" key="2">
    <source>
        <dbReference type="RuleBase" id="RU361180"/>
    </source>
</evidence>
<dbReference type="InterPro" id="IPR001661">
    <property type="entry name" value="Glyco_hydro_37"/>
</dbReference>